<sequence length="295" mass="30765">MKKRIGIDIGGTAIKAALVEEGRVIDFKREETPADGETGIMLMKKMVEAWLEVTEEIVGAAAPGPLDTKSGVFHDPPNLPGWHGFALRDRLSEVLGRACLVENDANAAAAGEFTAGAGKGYGSIVYITISTGVGAGIIVGNALLSGAQSIAGEVGNLIIADQGPYQEGMNSGSWESLASGTALGKAAEEKGIHGGAEKLFTLLKEGDRDAERIFEIWLDYTARGIANVIHTINPEAVILGGGVMNEADFIIPRLMPVVREKVYASLREQVVILPALLGAHVGVVGAAGLGSLSRI</sequence>
<reference evidence="3 4" key="1">
    <citation type="submission" date="2024-01" db="EMBL/GenBank/DDBJ databases">
        <title>Complete Genome Sequence of Alkalicoccus halolimnae BZ-SZ-XJ29T, a Moderately Halophilic Bacterium Isolated from a Salt Lake.</title>
        <authorList>
            <person name="Zhao B."/>
        </authorList>
    </citation>
    <scope>NUCLEOTIDE SEQUENCE [LARGE SCALE GENOMIC DNA]</scope>
    <source>
        <strain evidence="3 4">BZ-SZ-XJ29</strain>
    </source>
</reference>
<dbReference type="Gene3D" id="3.30.420.40">
    <property type="match status" value="2"/>
</dbReference>
<comment type="similarity">
    <text evidence="1">Belongs to the ROK (NagC/XylR) family.</text>
</comment>
<dbReference type="InterPro" id="IPR000600">
    <property type="entry name" value="ROK"/>
</dbReference>
<keyword evidence="2" id="KW-0472">Membrane</keyword>
<dbReference type="SUPFAM" id="SSF53067">
    <property type="entry name" value="Actin-like ATPase domain"/>
    <property type="match status" value="1"/>
</dbReference>
<dbReference type="Pfam" id="PF00480">
    <property type="entry name" value="ROK"/>
    <property type="match status" value="1"/>
</dbReference>
<keyword evidence="4" id="KW-1185">Reference proteome</keyword>
<accession>A0AAJ8LVK1</accession>
<evidence type="ECO:0000256" key="2">
    <source>
        <dbReference type="SAM" id="Phobius"/>
    </source>
</evidence>
<evidence type="ECO:0000313" key="4">
    <source>
        <dbReference type="Proteomes" id="UP000321816"/>
    </source>
</evidence>
<dbReference type="EMBL" id="CP144914">
    <property type="protein sequence ID" value="WWD79581.1"/>
    <property type="molecule type" value="Genomic_DNA"/>
</dbReference>
<dbReference type="PANTHER" id="PTHR18964">
    <property type="entry name" value="ROK (REPRESSOR, ORF, KINASE) FAMILY"/>
    <property type="match status" value="1"/>
</dbReference>
<feature type="transmembrane region" description="Helical" evidence="2">
    <location>
        <begin position="271"/>
        <end position="292"/>
    </location>
</feature>
<dbReference type="PANTHER" id="PTHR18964:SF149">
    <property type="entry name" value="BIFUNCTIONAL UDP-N-ACETYLGLUCOSAMINE 2-EPIMERASE_N-ACETYLMANNOSAMINE KINASE"/>
    <property type="match status" value="1"/>
</dbReference>
<evidence type="ECO:0000313" key="3">
    <source>
        <dbReference type="EMBL" id="WWD79581.1"/>
    </source>
</evidence>
<proteinExistence type="inferred from homology"/>
<dbReference type="InterPro" id="IPR043129">
    <property type="entry name" value="ATPase_NBD"/>
</dbReference>
<dbReference type="Proteomes" id="UP000321816">
    <property type="component" value="Chromosome"/>
</dbReference>
<dbReference type="KEGG" id="ahal:FTX54_014445"/>
<dbReference type="AlphaFoldDB" id="A0AAJ8LVK1"/>
<protein>
    <submittedName>
        <fullName evidence="3">ROK family protein</fullName>
    </submittedName>
</protein>
<organism evidence="3 4">
    <name type="scientific">Alkalicoccus halolimnae</name>
    <dbReference type="NCBI Taxonomy" id="1667239"/>
    <lineage>
        <taxon>Bacteria</taxon>
        <taxon>Bacillati</taxon>
        <taxon>Bacillota</taxon>
        <taxon>Bacilli</taxon>
        <taxon>Bacillales</taxon>
        <taxon>Bacillaceae</taxon>
        <taxon>Alkalicoccus</taxon>
    </lineage>
</organism>
<keyword evidence="2" id="KW-0812">Transmembrane</keyword>
<keyword evidence="2" id="KW-1133">Transmembrane helix</keyword>
<evidence type="ECO:0000256" key="1">
    <source>
        <dbReference type="ARBA" id="ARBA00006479"/>
    </source>
</evidence>
<dbReference type="RefSeq" id="WP_187254542.1">
    <property type="nucleotide sequence ID" value="NZ_CP144914.1"/>
</dbReference>
<name>A0AAJ8LVK1_9BACI</name>
<gene>
    <name evidence="3" type="ORF">FTX54_014445</name>
</gene>